<dbReference type="EMBL" id="JAUSQW010000001">
    <property type="protein sequence ID" value="MDP9800883.1"/>
    <property type="molecule type" value="Genomic_DNA"/>
</dbReference>
<evidence type="ECO:0000256" key="2">
    <source>
        <dbReference type="ARBA" id="ARBA00022840"/>
    </source>
</evidence>
<keyword evidence="4" id="KW-0472">Membrane</keyword>
<dbReference type="Gene3D" id="3.40.50.300">
    <property type="entry name" value="P-loop containing nucleotide triphosphate hydrolases"/>
    <property type="match status" value="1"/>
</dbReference>
<evidence type="ECO:0000313" key="7">
    <source>
        <dbReference type="Proteomes" id="UP001235966"/>
    </source>
</evidence>
<name>A0ABT9NBI3_9ACTO</name>
<dbReference type="PROSITE" id="PS50110">
    <property type="entry name" value="RESPONSE_REGULATORY"/>
    <property type="match status" value="1"/>
</dbReference>
<evidence type="ECO:0000256" key="1">
    <source>
        <dbReference type="ARBA" id="ARBA00022741"/>
    </source>
</evidence>
<dbReference type="SUPFAM" id="SSF52172">
    <property type="entry name" value="CheY-like"/>
    <property type="match status" value="1"/>
</dbReference>
<protein>
    <submittedName>
        <fullName evidence="6">Pilus assembly protein CpaE</fullName>
    </submittedName>
</protein>
<gene>
    <name evidence="6" type="ORF">J2S49_000959</name>
</gene>
<evidence type="ECO:0000256" key="3">
    <source>
        <dbReference type="PROSITE-ProRule" id="PRU00169"/>
    </source>
</evidence>
<feature type="transmembrane region" description="Helical" evidence="4">
    <location>
        <begin position="437"/>
        <end position="464"/>
    </location>
</feature>
<dbReference type="Proteomes" id="UP001235966">
    <property type="component" value="Unassembled WGS sequence"/>
</dbReference>
<comment type="caution">
    <text evidence="3">Lacks conserved residue(s) required for the propagation of feature annotation.</text>
</comment>
<dbReference type="Gene3D" id="3.40.50.2300">
    <property type="match status" value="1"/>
</dbReference>
<dbReference type="InterPro" id="IPR011006">
    <property type="entry name" value="CheY-like_superfamily"/>
</dbReference>
<sequence length="539" mass="58286">MYKAIIAVTDTHVESDLRGMLSEIASVGIAGMAKTPGELRDYSQRFQPDLLFVPEIFGSAPSLPLVKELAIRHPATAIIVLSQDRTETALVKALEAGAKSVVSFPIGYEDFRYKVNTALDWSSQMREVIHGATETSARSRGRILTLTGAKGGVGTTTLATHIVTSIINDYPNLSVCLVDLDLEKGDVSSALDVKHTTSIADLAIVYKDLSSATVLDAVIDHESGAHLLLAPSDVRQTELISPEAIRTILALLRQEFDVIVVDAGGYVSPAQATAIEVGDVVATVTTADVLSIRTMKKRVFAWENLGVCQERELKVIVNKTDRGSSFPVESVEKLTSAAVLAQRIPLSARTIEPALVSRDPHAVTDTNWWKLIANIRNSLFDTHLRTLSLSASGHARTDGLPDAGTPVAFNTNRQPRRRWLSRVQNQTSESGAISLEFAGVFTVFLMLLAVLWQGVVAGVSHLWLAQAATESTREYAISQSVGRAEAAARNTMPTAFADHLSVTQLGAGAHGQKLKIQINLPRSMSFIQTFSTERDVVTE</sequence>
<dbReference type="RefSeq" id="WP_278058415.1">
    <property type="nucleotide sequence ID" value="NZ_CP121247.1"/>
</dbReference>
<dbReference type="InterPro" id="IPR050625">
    <property type="entry name" value="ParA/MinD_ATPase"/>
</dbReference>
<reference evidence="6 7" key="1">
    <citation type="submission" date="2023-07" db="EMBL/GenBank/DDBJ databases">
        <title>Sequencing the genomes of 1000 actinobacteria strains.</title>
        <authorList>
            <person name="Klenk H.-P."/>
        </authorList>
    </citation>
    <scope>NUCLEOTIDE SEQUENCE [LARGE SCALE GENOMIC DNA]</scope>
    <source>
        <strain evidence="6 7">DSM 102162</strain>
    </source>
</reference>
<dbReference type="PANTHER" id="PTHR43384:SF6">
    <property type="entry name" value="SEPTUM SITE-DETERMINING PROTEIN MIND HOMOLOG, CHLOROPLASTIC"/>
    <property type="match status" value="1"/>
</dbReference>
<comment type="caution">
    <text evidence="6">The sequence shown here is derived from an EMBL/GenBank/DDBJ whole genome shotgun (WGS) entry which is preliminary data.</text>
</comment>
<keyword evidence="2" id="KW-0067">ATP-binding</keyword>
<organism evidence="6 7">
    <name type="scientific">Arcanobacterium wilhelmae</name>
    <dbReference type="NCBI Taxonomy" id="1803177"/>
    <lineage>
        <taxon>Bacteria</taxon>
        <taxon>Bacillati</taxon>
        <taxon>Actinomycetota</taxon>
        <taxon>Actinomycetes</taxon>
        <taxon>Actinomycetales</taxon>
        <taxon>Actinomycetaceae</taxon>
        <taxon>Arcanobacterium</taxon>
    </lineage>
</organism>
<keyword evidence="1" id="KW-0547">Nucleotide-binding</keyword>
<keyword evidence="4" id="KW-1133">Transmembrane helix</keyword>
<dbReference type="InterPro" id="IPR027417">
    <property type="entry name" value="P-loop_NTPase"/>
</dbReference>
<dbReference type="InterPro" id="IPR001789">
    <property type="entry name" value="Sig_transdc_resp-reg_receiver"/>
</dbReference>
<accession>A0ABT9NBI3</accession>
<feature type="domain" description="Response regulatory" evidence="5">
    <location>
        <begin position="3"/>
        <end position="119"/>
    </location>
</feature>
<dbReference type="SUPFAM" id="SSF52540">
    <property type="entry name" value="P-loop containing nucleoside triphosphate hydrolases"/>
    <property type="match status" value="1"/>
</dbReference>
<evidence type="ECO:0000259" key="5">
    <source>
        <dbReference type="PROSITE" id="PS50110"/>
    </source>
</evidence>
<dbReference type="PANTHER" id="PTHR43384">
    <property type="entry name" value="SEPTUM SITE-DETERMINING PROTEIN MIND HOMOLOG, CHLOROPLASTIC-RELATED"/>
    <property type="match status" value="1"/>
</dbReference>
<keyword evidence="7" id="KW-1185">Reference proteome</keyword>
<evidence type="ECO:0000313" key="6">
    <source>
        <dbReference type="EMBL" id="MDP9800883.1"/>
    </source>
</evidence>
<evidence type="ECO:0000256" key="4">
    <source>
        <dbReference type="SAM" id="Phobius"/>
    </source>
</evidence>
<keyword evidence="4" id="KW-0812">Transmembrane</keyword>
<proteinExistence type="predicted"/>